<organism evidence="4 5">
    <name type="scientific">Thalassiosira oceanica</name>
    <name type="common">Marine diatom</name>
    <dbReference type="NCBI Taxonomy" id="159749"/>
    <lineage>
        <taxon>Eukaryota</taxon>
        <taxon>Sar</taxon>
        <taxon>Stramenopiles</taxon>
        <taxon>Ochrophyta</taxon>
        <taxon>Bacillariophyta</taxon>
        <taxon>Coscinodiscophyceae</taxon>
        <taxon>Thalassiosirophycidae</taxon>
        <taxon>Thalassiosirales</taxon>
        <taxon>Thalassiosiraceae</taxon>
        <taxon>Thalassiosira</taxon>
    </lineage>
</organism>
<name>K0SY36_THAOC</name>
<keyword evidence="5" id="KW-1185">Reference proteome</keyword>
<gene>
    <name evidence="4" type="ORF">THAOC_07233</name>
</gene>
<sequence>MYQVIDTKLAIVAGALQSWPMFPSFEEDHALRKSKWLNYNGSRAIFWDMTNVSAYQPSDARAQRMTYSEYYGENCLKAGIGIMLCGWLLVAALWGGGVSDTEYNQREGYLDKQDEFAQNDLVNGEVVPFLNILDRGFRAKMAAWEHGRQLALQPPQTKSDERFRGSQTVYSASIANDRGGNERGVNLSLTSYLEKMRQEFRGM</sequence>
<dbReference type="GO" id="GO:0046872">
    <property type="term" value="F:metal ion binding"/>
    <property type="evidence" value="ECO:0007669"/>
    <property type="project" value="UniProtKB-KW"/>
</dbReference>
<evidence type="ECO:0000256" key="1">
    <source>
        <dbReference type="ARBA" id="ARBA00001968"/>
    </source>
</evidence>
<comment type="cofactor">
    <cofactor evidence="1">
        <name>a divalent metal cation</name>
        <dbReference type="ChEBI" id="CHEBI:60240"/>
    </cofactor>
</comment>
<comment type="caution">
    <text evidence="4">The sequence shown here is derived from an EMBL/GenBank/DDBJ whole genome shotgun (WGS) entry which is preliminary data.</text>
</comment>
<reference evidence="4 5" key="1">
    <citation type="journal article" date="2012" name="Genome Biol.">
        <title>Genome and low-iron response of an oceanic diatom adapted to chronic iron limitation.</title>
        <authorList>
            <person name="Lommer M."/>
            <person name="Specht M."/>
            <person name="Roy A.S."/>
            <person name="Kraemer L."/>
            <person name="Andreson R."/>
            <person name="Gutowska M.A."/>
            <person name="Wolf J."/>
            <person name="Bergner S.V."/>
            <person name="Schilhabel M.B."/>
            <person name="Klostermeier U.C."/>
            <person name="Beiko R.G."/>
            <person name="Rosenstiel P."/>
            <person name="Hippler M."/>
            <person name="Laroche J."/>
        </authorList>
    </citation>
    <scope>NUCLEOTIDE SEQUENCE [LARGE SCALE GENOMIC DNA]</scope>
    <source>
        <strain evidence="4 5">CCMP1005</strain>
    </source>
</reference>
<evidence type="ECO:0000259" key="3">
    <source>
        <dbReference type="Pfam" id="PF13359"/>
    </source>
</evidence>
<evidence type="ECO:0000313" key="4">
    <source>
        <dbReference type="EMBL" id="EJK71343.1"/>
    </source>
</evidence>
<dbReference type="AlphaFoldDB" id="K0SY36"/>
<keyword evidence="2" id="KW-0479">Metal-binding</keyword>
<accession>K0SY36</accession>
<protein>
    <recommendedName>
        <fullName evidence="3">DDE Tnp4 domain-containing protein</fullName>
    </recommendedName>
</protein>
<dbReference type="Proteomes" id="UP000266841">
    <property type="component" value="Unassembled WGS sequence"/>
</dbReference>
<proteinExistence type="predicted"/>
<feature type="domain" description="DDE Tnp4" evidence="3">
    <location>
        <begin position="48"/>
        <end position="184"/>
    </location>
</feature>
<dbReference type="EMBL" id="AGNL01007378">
    <property type="protein sequence ID" value="EJK71343.1"/>
    <property type="molecule type" value="Genomic_DNA"/>
</dbReference>
<dbReference type="Pfam" id="PF13359">
    <property type="entry name" value="DDE_Tnp_4"/>
    <property type="match status" value="1"/>
</dbReference>
<dbReference type="OrthoDB" id="53059at2759"/>
<evidence type="ECO:0000313" key="5">
    <source>
        <dbReference type="Proteomes" id="UP000266841"/>
    </source>
</evidence>
<dbReference type="InterPro" id="IPR027806">
    <property type="entry name" value="HARBI1_dom"/>
</dbReference>
<evidence type="ECO:0000256" key="2">
    <source>
        <dbReference type="ARBA" id="ARBA00022723"/>
    </source>
</evidence>